<dbReference type="GO" id="GO:0006405">
    <property type="term" value="P:RNA export from nucleus"/>
    <property type="evidence" value="ECO:0007669"/>
    <property type="project" value="TreeGrafter"/>
</dbReference>
<proteinExistence type="predicted"/>
<name>A0A8T1RUW7_CHESE</name>
<dbReference type="EMBL" id="JAHGAV010004110">
    <property type="protein sequence ID" value="KAG6920752.1"/>
    <property type="molecule type" value="Genomic_DNA"/>
</dbReference>
<dbReference type="GO" id="GO:0017056">
    <property type="term" value="F:structural constituent of nuclear pore"/>
    <property type="evidence" value="ECO:0007669"/>
    <property type="project" value="TreeGrafter"/>
</dbReference>
<accession>A0A8T1RUW7</accession>
<reference evidence="1 2" key="1">
    <citation type="journal article" date="2020" name="G3 (Bethesda)">
        <title>Draft Genome of the Common Snapping Turtle, Chelydra serpentina, a Model for Phenotypic Plasticity in Reptiles.</title>
        <authorList>
            <person name="Das D."/>
            <person name="Singh S.K."/>
            <person name="Bierstedt J."/>
            <person name="Erickson A."/>
            <person name="Galli G.L.J."/>
            <person name="Crossley D.A. 2nd"/>
            <person name="Rhen T."/>
        </authorList>
    </citation>
    <scope>NUCLEOTIDE SEQUENCE [LARGE SCALE GENOMIC DNA]</scope>
    <source>
        <strain evidence="1">KW</strain>
    </source>
</reference>
<evidence type="ECO:0000313" key="2">
    <source>
        <dbReference type="Proteomes" id="UP000765507"/>
    </source>
</evidence>
<feature type="non-terminal residue" evidence="1">
    <location>
        <position position="1"/>
    </location>
</feature>
<dbReference type="OrthoDB" id="248320at2759"/>
<dbReference type="AlphaFoldDB" id="A0A8T1RUW7"/>
<dbReference type="GO" id="GO:0006606">
    <property type="term" value="P:protein import into nucleus"/>
    <property type="evidence" value="ECO:0007669"/>
    <property type="project" value="TreeGrafter"/>
</dbReference>
<organism evidence="1 2">
    <name type="scientific">Chelydra serpentina</name>
    <name type="common">Snapping turtle</name>
    <name type="synonym">Testudo serpentina</name>
    <dbReference type="NCBI Taxonomy" id="8475"/>
    <lineage>
        <taxon>Eukaryota</taxon>
        <taxon>Metazoa</taxon>
        <taxon>Chordata</taxon>
        <taxon>Craniata</taxon>
        <taxon>Vertebrata</taxon>
        <taxon>Euteleostomi</taxon>
        <taxon>Archelosauria</taxon>
        <taxon>Testudinata</taxon>
        <taxon>Testudines</taxon>
        <taxon>Cryptodira</taxon>
        <taxon>Durocryptodira</taxon>
        <taxon>Americhelydia</taxon>
        <taxon>Chelydroidea</taxon>
        <taxon>Chelydridae</taxon>
        <taxon>Chelydra</taxon>
    </lineage>
</organism>
<gene>
    <name evidence="1" type="ORF">G0U57_014302</name>
</gene>
<dbReference type="PANTHER" id="PTHR23193:SF21">
    <property type="entry name" value="NUCLEAR PORE COMPLEX PROTEIN NUP214"/>
    <property type="match status" value="1"/>
</dbReference>
<dbReference type="GO" id="GO:0008139">
    <property type="term" value="F:nuclear localization sequence binding"/>
    <property type="evidence" value="ECO:0007669"/>
    <property type="project" value="TreeGrafter"/>
</dbReference>
<dbReference type="GO" id="GO:0005643">
    <property type="term" value="C:nuclear pore"/>
    <property type="evidence" value="ECO:0007669"/>
    <property type="project" value="TreeGrafter"/>
</dbReference>
<dbReference type="PANTHER" id="PTHR23193">
    <property type="entry name" value="NUCLEAR PORE COMPLEX PROTEIN NUP"/>
    <property type="match status" value="1"/>
</dbReference>
<keyword evidence="2" id="KW-1185">Reference proteome</keyword>
<protein>
    <submittedName>
        <fullName evidence="1">Nucleoporin 214</fullName>
    </submittedName>
</protein>
<evidence type="ECO:0000313" key="1">
    <source>
        <dbReference type="EMBL" id="KAG6920752.1"/>
    </source>
</evidence>
<sequence>HLTMGTLMPTSSSRIVPQGADSTMLATKTVKHGAPAPTVTVPAPQAAAAAALRRQMASQTPAVSTSLTESTLKNVPQVVNVRELKNNASAPAVSAVIGCVNDFPFSTF</sequence>
<comment type="caution">
    <text evidence="1">The sequence shown here is derived from an EMBL/GenBank/DDBJ whole genome shotgun (WGS) entry which is preliminary data.</text>
</comment>
<dbReference type="InterPro" id="IPR026054">
    <property type="entry name" value="Nucleoporin"/>
</dbReference>
<dbReference type="Proteomes" id="UP000765507">
    <property type="component" value="Unassembled WGS sequence"/>
</dbReference>